<sequence length="168" mass="19211">MQSQYWVELLALKAHVYYLELYQLESEGNERGIGITLAVLSSGSIGGWAIWKEYAFVWGLLIMLSQVISVIYKFLPFKARLKPLSTAGIELSVLADEAEKGWFDVARGDLTEREINEKRFAIRKKKSAIMKSAFAGMVLPEKPKLMGKAEEQMQKYFKSHYPELNDVR</sequence>
<feature type="transmembrane region" description="Helical" evidence="1">
    <location>
        <begin position="57"/>
        <end position="75"/>
    </location>
</feature>
<keyword evidence="1" id="KW-1133">Transmembrane helix</keyword>
<comment type="caution">
    <text evidence="2">The sequence shown here is derived from an EMBL/GenBank/DDBJ whole genome shotgun (WGS) entry which is preliminary data.</text>
</comment>
<gene>
    <name evidence="2" type="ORF">ALP05_03645</name>
</gene>
<evidence type="ECO:0000256" key="1">
    <source>
        <dbReference type="SAM" id="Phobius"/>
    </source>
</evidence>
<accession>A0A3M6EKD1</accession>
<dbReference type="AlphaFoldDB" id="A0A3M6EKD1"/>
<dbReference type="Proteomes" id="UP000269872">
    <property type="component" value="Unassembled WGS sequence"/>
</dbReference>
<dbReference type="EMBL" id="RBUY01000212">
    <property type="protein sequence ID" value="RMV68819.1"/>
    <property type="molecule type" value="Genomic_DNA"/>
</dbReference>
<organism evidence="2 3">
    <name type="scientific">Pseudomonas caricapapayae</name>
    <dbReference type="NCBI Taxonomy" id="46678"/>
    <lineage>
        <taxon>Bacteria</taxon>
        <taxon>Pseudomonadati</taxon>
        <taxon>Pseudomonadota</taxon>
        <taxon>Gammaproteobacteria</taxon>
        <taxon>Pseudomonadales</taxon>
        <taxon>Pseudomonadaceae</taxon>
        <taxon>Pseudomonas</taxon>
    </lineage>
</organism>
<name>A0A3M6EKD1_9PSED</name>
<evidence type="ECO:0000313" key="2">
    <source>
        <dbReference type="EMBL" id="RMV68819.1"/>
    </source>
</evidence>
<keyword evidence="1" id="KW-0812">Transmembrane</keyword>
<reference evidence="2 3" key="1">
    <citation type="submission" date="2018-08" db="EMBL/GenBank/DDBJ databases">
        <title>Recombination of ecologically and evolutionarily significant loci maintains genetic cohesion in the Pseudomonas syringae species complex.</title>
        <authorList>
            <person name="Dillon M."/>
            <person name="Thakur S."/>
            <person name="Almeida R.N.D."/>
            <person name="Weir B.S."/>
            <person name="Guttman D.S."/>
        </authorList>
    </citation>
    <scope>NUCLEOTIDE SEQUENCE [LARGE SCALE GENOMIC DNA]</scope>
    <source>
        <strain evidence="2 3">ICMP 7496</strain>
    </source>
</reference>
<protein>
    <submittedName>
        <fullName evidence="2">Uncharacterized protein</fullName>
    </submittedName>
</protein>
<dbReference type="RefSeq" id="WP_046834905.1">
    <property type="nucleotide sequence ID" value="NZ_RBUY01000212.1"/>
</dbReference>
<evidence type="ECO:0000313" key="3">
    <source>
        <dbReference type="Proteomes" id="UP000269872"/>
    </source>
</evidence>
<feature type="transmembrane region" description="Helical" evidence="1">
    <location>
        <begin position="32"/>
        <end position="51"/>
    </location>
</feature>
<keyword evidence="1" id="KW-0472">Membrane</keyword>
<proteinExistence type="predicted"/>